<dbReference type="RefSeq" id="WP_137424965.1">
    <property type="nucleotide sequence ID" value="NZ_CP040098.1"/>
</dbReference>
<reference evidence="12 13" key="2">
    <citation type="submission" date="2019-05" db="EMBL/GenBank/DDBJ databases">
        <authorList>
            <person name="Suflita J.M."/>
            <person name="Marks C.R."/>
        </authorList>
    </citation>
    <scope>NUCLEOTIDE SEQUENCE [LARGE SCALE GENOMIC DNA]</scope>
    <source>
        <strain evidence="12 13">ALDC</strain>
    </source>
</reference>
<dbReference type="InterPro" id="IPR007439">
    <property type="entry name" value="Chemotax_Pase_CheZ"/>
</dbReference>
<dbReference type="SUPFAM" id="SSF47226">
    <property type="entry name" value="Histidine-containing phosphotransfer domain, HPT domain"/>
    <property type="match status" value="1"/>
</dbReference>
<dbReference type="PANTHER" id="PTHR43693">
    <property type="entry name" value="PROTEIN PHOSPHATASE CHEZ"/>
    <property type="match status" value="1"/>
</dbReference>
<keyword evidence="13" id="KW-1185">Reference proteome</keyword>
<evidence type="ECO:0000313" key="12">
    <source>
        <dbReference type="EMBL" id="QCQ22681.1"/>
    </source>
</evidence>
<evidence type="ECO:0000256" key="8">
    <source>
        <dbReference type="ARBA" id="ARBA00022912"/>
    </source>
</evidence>
<evidence type="ECO:0000256" key="1">
    <source>
        <dbReference type="ARBA" id="ARBA00004496"/>
    </source>
</evidence>
<evidence type="ECO:0000313" key="13">
    <source>
        <dbReference type="Proteomes" id="UP000298602"/>
    </source>
</evidence>
<evidence type="ECO:0000256" key="6">
    <source>
        <dbReference type="ARBA" id="ARBA00022779"/>
    </source>
</evidence>
<keyword evidence="7" id="KW-0378">Hydrolase</keyword>
<dbReference type="GO" id="GO:0004672">
    <property type="term" value="F:protein kinase activity"/>
    <property type="evidence" value="ECO:0007669"/>
    <property type="project" value="UniProtKB-ARBA"/>
</dbReference>
<dbReference type="AlphaFoldDB" id="A0A4V1ERS7"/>
<dbReference type="SUPFAM" id="SSF75708">
    <property type="entry name" value="Chemotaxis phosphatase CheZ"/>
    <property type="match status" value="1"/>
</dbReference>
<evidence type="ECO:0000256" key="9">
    <source>
        <dbReference type="ARBA" id="ARBA00029599"/>
    </source>
</evidence>
<accession>A0A4V1ERS7</accession>
<evidence type="ECO:0000256" key="10">
    <source>
        <dbReference type="PROSITE-ProRule" id="PRU00110"/>
    </source>
</evidence>
<evidence type="ECO:0000256" key="5">
    <source>
        <dbReference type="ARBA" id="ARBA00022500"/>
    </source>
</evidence>
<evidence type="ECO:0000256" key="3">
    <source>
        <dbReference type="ARBA" id="ARBA00018484"/>
    </source>
</evidence>
<keyword evidence="8" id="KW-0904">Protein phosphatase</keyword>
<comment type="subcellular location">
    <subcellularLocation>
        <location evidence="1">Cytoplasm</location>
    </subcellularLocation>
</comment>
<proteinExistence type="inferred from homology"/>
<comment type="caution">
    <text evidence="10">Lacks conserved residue(s) required for the propagation of feature annotation.</text>
</comment>
<dbReference type="GO" id="GO:0000160">
    <property type="term" value="P:phosphorelay signal transduction system"/>
    <property type="evidence" value="ECO:0007669"/>
    <property type="project" value="InterPro"/>
</dbReference>
<feature type="domain" description="HPt" evidence="11">
    <location>
        <begin position="1"/>
        <end position="96"/>
    </location>
</feature>
<dbReference type="PANTHER" id="PTHR43693:SF1">
    <property type="entry name" value="PROTEIN PHOSPHATASE CHEZ"/>
    <property type="match status" value="1"/>
</dbReference>
<protein>
    <recommendedName>
        <fullName evidence="3">Protein phosphatase CheZ</fullName>
    </recommendedName>
    <alternativeName>
        <fullName evidence="9">Chemotaxis protein CheZ</fullName>
    </alternativeName>
</protein>
<dbReference type="InterPro" id="IPR050992">
    <property type="entry name" value="CheZ_family_phosphatases"/>
</dbReference>
<dbReference type="InterPro" id="IPR036641">
    <property type="entry name" value="HPT_dom_sf"/>
</dbReference>
<dbReference type="GO" id="GO:0005737">
    <property type="term" value="C:cytoplasm"/>
    <property type="evidence" value="ECO:0007669"/>
    <property type="project" value="UniProtKB-SubCell"/>
</dbReference>
<keyword evidence="6" id="KW-0283">Flagellar rotation</keyword>
<dbReference type="Pfam" id="PF04344">
    <property type="entry name" value="CheZ"/>
    <property type="match status" value="1"/>
</dbReference>
<keyword evidence="4" id="KW-0963">Cytoplasm</keyword>
<dbReference type="GO" id="GO:0050920">
    <property type="term" value="P:regulation of chemotaxis"/>
    <property type="evidence" value="ECO:0007669"/>
    <property type="project" value="InterPro"/>
</dbReference>
<dbReference type="GO" id="GO:0004721">
    <property type="term" value="F:phosphoprotein phosphatase activity"/>
    <property type="evidence" value="ECO:0007669"/>
    <property type="project" value="UniProtKB-KW"/>
</dbReference>
<evidence type="ECO:0000259" key="11">
    <source>
        <dbReference type="PROSITE" id="PS50894"/>
    </source>
</evidence>
<dbReference type="EMBL" id="CP040098">
    <property type="protein sequence ID" value="QCQ22681.1"/>
    <property type="molecule type" value="Genomic_DNA"/>
</dbReference>
<evidence type="ECO:0000256" key="2">
    <source>
        <dbReference type="ARBA" id="ARBA00005908"/>
    </source>
</evidence>
<dbReference type="Gene3D" id="1.10.287.500">
    <property type="entry name" value="Helix hairpin bin"/>
    <property type="match status" value="1"/>
</dbReference>
<dbReference type="Proteomes" id="UP000298602">
    <property type="component" value="Chromosome"/>
</dbReference>
<dbReference type="KEGG" id="dax:FDQ92_11175"/>
<dbReference type="GO" id="GO:0006935">
    <property type="term" value="P:chemotaxis"/>
    <property type="evidence" value="ECO:0007669"/>
    <property type="project" value="UniProtKB-KW"/>
</dbReference>
<dbReference type="Gene3D" id="1.20.120.160">
    <property type="entry name" value="HPT domain"/>
    <property type="match status" value="1"/>
</dbReference>
<reference evidence="12 13" key="1">
    <citation type="submission" date="2019-05" db="EMBL/GenBank/DDBJ databases">
        <title>The Complete Genome Sequence of the n-alkane-degrading Desulfoglaeba alkanexedens ALDC reveals multiple alkylsuccinate synthase gene clusters.</title>
        <authorList>
            <person name="Callaghan A.V."/>
            <person name="Davidova I.A."/>
            <person name="Duncan K.E."/>
            <person name="Morris B."/>
            <person name="McInerney M.J."/>
        </authorList>
    </citation>
    <scope>NUCLEOTIDE SEQUENCE [LARGE SCALE GENOMIC DNA]</scope>
    <source>
        <strain evidence="12 13">ALDC</strain>
    </source>
</reference>
<dbReference type="PROSITE" id="PS50894">
    <property type="entry name" value="HPT"/>
    <property type="match status" value="1"/>
</dbReference>
<dbReference type="Pfam" id="PF01627">
    <property type="entry name" value="Hpt"/>
    <property type="match status" value="1"/>
</dbReference>
<dbReference type="InterPro" id="IPR008207">
    <property type="entry name" value="Sig_transdc_His_kin_Hpt_dom"/>
</dbReference>
<comment type="similarity">
    <text evidence="2">Belongs to the CheZ family.</text>
</comment>
<keyword evidence="5" id="KW-0145">Chemotaxis</keyword>
<gene>
    <name evidence="12" type="ORF">FDQ92_11175</name>
</gene>
<organism evidence="12 13">
    <name type="scientific">Desulfoglaeba alkanexedens ALDC</name>
    <dbReference type="NCBI Taxonomy" id="980445"/>
    <lineage>
        <taxon>Bacteria</taxon>
        <taxon>Pseudomonadati</taxon>
        <taxon>Thermodesulfobacteriota</taxon>
        <taxon>Syntrophobacteria</taxon>
        <taxon>Syntrophobacterales</taxon>
        <taxon>Syntrophobacteraceae</taxon>
        <taxon>Desulfoglaeba</taxon>
    </lineage>
</organism>
<evidence type="ECO:0000256" key="7">
    <source>
        <dbReference type="ARBA" id="ARBA00022801"/>
    </source>
</evidence>
<name>A0A4V1ERS7_9BACT</name>
<evidence type="ECO:0000256" key="4">
    <source>
        <dbReference type="ARBA" id="ARBA00022490"/>
    </source>
</evidence>
<dbReference type="OrthoDB" id="9773007at2"/>
<sequence length="407" mass="45584">MLRNLTEEWRDLIHRLERLEQTLATDADPERATGLWREAVKDLAGSAAMLGLEGLDEVSEELEALFERTAASGSFEEDLPLIRRAVDKLIREIREVLEAAAPGGEEAEFADLATAVEKLGGRLIRPSRDGHERRLEIEFPMDHGILNRVEACLLFHDVTASVSGSTADEGEVLEEVIDGIKEFMTSFAAGNVERAQQILLDIAQCRHPALYKEIGLLARELHTSLRDFQLKLDPALKEIVQERLPDSGNRLEHIIQLTENAANVTMDHVEAIQRRNEEDRGRASRLRELAQALYPVGDQAARRLEGILSEVTELEADLSKNHEDLLTILTAQDYQDLTGQIILKIIRLLNDLEDKLLHLIKSFGVRVESETGRRSSEGELYGPAHKDVESALHSQDDVDAMLAEFGF</sequence>
<dbReference type="GO" id="GO:0097588">
    <property type="term" value="P:archaeal or bacterial-type flagellum-dependent cell motility"/>
    <property type="evidence" value="ECO:0007669"/>
    <property type="project" value="UniProtKB-KW"/>
</dbReference>
<dbReference type="GO" id="GO:0009288">
    <property type="term" value="C:bacterial-type flagellum"/>
    <property type="evidence" value="ECO:0007669"/>
    <property type="project" value="InterPro"/>
</dbReference>